<feature type="domain" description="Thioredoxin-like fold" evidence="1">
    <location>
        <begin position="6"/>
        <end position="78"/>
    </location>
</feature>
<protein>
    <recommendedName>
        <fullName evidence="1">Thioredoxin-like fold domain-containing protein</fullName>
    </recommendedName>
</protein>
<evidence type="ECO:0000259" key="1">
    <source>
        <dbReference type="Pfam" id="PF13192"/>
    </source>
</evidence>
<dbReference type="Pfam" id="PF13192">
    <property type="entry name" value="Thioredoxin_3"/>
    <property type="match status" value="1"/>
</dbReference>
<dbReference type="SUPFAM" id="SSF52833">
    <property type="entry name" value="Thioredoxin-like"/>
    <property type="match status" value="1"/>
</dbReference>
<dbReference type="OrthoDB" id="9814618at2"/>
<sequence length="89" mass="9203">MTQKRKVEIFSAGCPACEETIALVKDLACPSCEVEVLDMKRADVATRAKALGVRSVPAVAIDGKLADCCAGRGPQADSLKTAGLGQPLS</sequence>
<reference evidence="2 3" key="1">
    <citation type="submission" date="2014-07" db="EMBL/GenBank/DDBJ databases">
        <title>Draft genome sequence of Thalassospira profundimaris S25-3-2.</title>
        <authorList>
            <person name="Lai Q."/>
            <person name="Shao Z."/>
        </authorList>
    </citation>
    <scope>NUCLEOTIDE SEQUENCE [LARGE SCALE GENOMIC DNA]</scope>
    <source>
        <strain evidence="2 3">S25-3-2</strain>
    </source>
</reference>
<dbReference type="AlphaFoldDB" id="A0A367WX30"/>
<dbReference type="EMBL" id="JPWH01000015">
    <property type="protein sequence ID" value="RCK45996.1"/>
    <property type="molecule type" value="Genomic_DNA"/>
</dbReference>
<dbReference type="InterPro" id="IPR012336">
    <property type="entry name" value="Thioredoxin-like_fold"/>
</dbReference>
<dbReference type="Gene3D" id="3.40.30.10">
    <property type="entry name" value="Glutaredoxin"/>
    <property type="match status" value="1"/>
</dbReference>
<dbReference type="InterPro" id="IPR036249">
    <property type="entry name" value="Thioredoxin-like_sf"/>
</dbReference>
<organism evidence="2 3">
    <name type="scientific">Thalassospira profundimaris</name>
    <dbReference type="NCBI Taxonomy" id="502049"/>
    <lineage>
        <taxon>Bacteria</taxon>
        <taxon>Pseudomonadati</taxon>
        <taxon>Pseudomonadota</taxon>
        <taxon>Alphaproteobacteria</taxon>
        <taxon>Rhodospirillales</taxon>
        <taxon>Thalassospiraceae</taxon>
        <taxon>Thalassospira</taxon>
    </lineage>
</organism>
<gene>
    <name evidence="2" type="ORF">TH25_17380</name>
</gene>
<name>A0A367WX30_9PROT</name>
<evidence type="ECO:0000313" key="3">
    <source>
        <dbReference type="Proteomes" id="UP000252517"/>
    </source>
</evidence>
<dbReference type="Proteomes" id="UP000252517">
    <property type="component" value="Unassembled WGS sequence"/>
</dbReference>
<comment type="caution">
    <text evidence="2">The sequence shown here is derived from an EMBL/GenBank/DDBJ whole genome shotgun (WGS) entry which is preliminary data.</text>
</comment>
<accession>A0A367WX30</accession>
<proteinExistence type="predicted"/>
<dbReference type="RefSeq" id="WP_114089503.1">
    <property type="nucleotide sequence ID" value="NZ_JPWH01000015.1"/>
</dbReference>
<evidence type="ECO:0000313" key="2">
    <source>
        <dbReference type="EMBL" id="RCK45996.1"/>
    </source>
</evidence>